<evidence type="ECO:0000313" key="3">
    <source>
        <dbReference type="Proteomes" id="UP001608902"/>
    </source>
</evidence>
<dbReference type="InterPro" id="IPR027417">
    <property type="entry name" value="P-loop_NTPase"/>
</dbReference>
<evidence type="ECO:0000256" key="1">
    <source>
        <dbReference type="ARBA" id="ARBA00009625"/>
    </source>
</evidence>
<dbReference type="EMBL" id="JBGFUD010000257">
    <property type="protein sequence ID" value="MFH4974114.1"/>
    <property type="molecule type" value="Genomic_DNA"/>
</dbReference>
<sequence length="208" mass="22854">MFPARVQLIMISKALCPRSVFSIPLIAIRTASSALGANGSEHVLITPWSQWAETKRGMQYNPSMAEEKFDPSKLAEYARLHWDDRVTENDPTVVKLRDGIINGQRSALASAITLVESRHPTKRAQGNFLLHAVLEHERKRFLEKGTDSLIFRIGISGSPGVGKSSFIEALGSELTNNQGKKIAVLTVDPSSATTGGRQCFEITCHSYC</sequence>
<comment type="similarity">
    <text evidence="1">Belongs to the SIMIBI class G3E GTPase family. ArgK/MeaB subfamily.</text>
</comment>
<dbReference type="Proteomes" id="UP001608902">
    <property type="component" value="Unassembled WGS sequence"/>
</dbReference>
<evidence type="ECO:0000313" key="2">
    <source>
        <dbReference type="EMBL" id="MFH4974114.1"/>
    </source>
</evidence>
<dbReference type="InterPro" id="IPR005129">
    <property type="entry name" value="GTPase_ArgK"/>
</dbReference>
<dbReference type="PANTHER" id="PTHR23408">
    <property type="entry name" value="METHYLMALONYL-COA MUTASE"/>
    <property type="match status" value="1"/>
</dbReference>
<protein>
    <submittedName>
        <fullName evidence="2">Uncharacterized protein</fullName>
    </submittedName>
</protein>
<accession>A0ABD6E2T8</accession>
<dbReference type="SUPFAM" id="SSF52540">
    <property type="entry name" value="P-loop containing nucleoside triphosphate hydrolases"/>
    <property type="match status" value="1"/>
</dbReference>
<dbReference type="PANTHER" id="PTHR23408:SF3">
    <property type="entry name" value="METHYLMALONIC ACIDURIA TYPE A PROTEIN, MITOCHONDRIAL"/>
    <property type="match status" value="1"/>
</dbReference>
<name>A0ABD6E2T8_9BILA</name>
<keyword evidence="3" id="KW-1185">Reference proteome</keyword>
<comment type="caution">
    <text evidence="2">The sequence shown here is derived from an EMBL/GenBank/DDBJ whole genome shotgun (WGS) entry which is preliminary data.</text>
</comment>
<dbReference type="Gene3D" id="3.40.50.300">
    <property type="entry name" value="P-loop containing nucleotide triphosphate hydrolases"/>
    <property type="match status" value="1"/>
</dbReference>
<gene>
    <name evidence="2" type="ORF">AB6A40_000823</name>
</gene>
<dbReference type="Gene3D" id="1.20.5.170">
    <property type="match status" value="1"/>
</dbReference>
<reference evidence="2 3" key="1">
    <citation type="submission" date="2024-08" db="EMBL/GenBank/DDBJ databases">
        <title>Gnathostoma spinigerum genome.</title>
        <authorList>
            <person name="Gonzalez-Bertolin B."/>
            <person name="Monzon S."/>
            <person name="Zaballos A."/>
            <person name="Jimenez P."/>
            <person name="Dekumyoy P."/>
            <person name="Varona S."/>
            <person name="Cuesta I."/>
            <person name="Sumanam S."/>
            <person name="Adisakwattana P."/>
            <person name="Gasser R.B."/>
            <person name="Hernandez-Gonzalez A."/>
            <person name="Young N.D."/>
            <person name="Perteguer M.J."/>
        </authorList>
    </citation>
    <scope>NUCLEOTIDE SEQUENCE [LARGE SCALE GENOMIC DNA]</scope>
    <source>
        <strain evidence="2">AL3</strain>
        <tissue evidence="2">Liver</tissue>
    </source>
</reference>
<organism evidence="2 3">
    <name type="scientific">Gnathostoma spinigerum</name>
    <dbReference type="NCBI Taxonomy" id="75299"/>
    <lineage>
        <taxon>Eukaryota</taxon>
        <taxon>Metazoa</taxon>
        <taxon>Ecdysozoa</taxon>
        <taxon>Nematoda</taxon>
        <taxon>Chromadorea</taxon>
        <taxon>Rhabditida</taxon>
        <taxon>Spirurina</taxon>
        <taxon>Gnathostomatomorpha</taxon>
        <taxon>Gnathostomatoidea</taxon>
        <taxon>Gnathostomatidae</taxon>
        <taxon>Gnathostoma</taxon>
    </lineage>
</organism>
<proteinExistence type="inferred from homology"/>
<dbReference type="AlphaFoldDB" id="A0ABD6E2T8"/>
<dbReference type="Pfam" id="PF03308">
    <property type="entry name" value="MeaB"/>
    <property type="match status" value="1"/>
</dbReference>